<gene>
    <name evidence="2" type="ORF">DR999_PMT19657</name>
</gene>
<dbReference type="EMBL" id="QXTE01000401">
    <property type="protein sequence ID" value="TFJ98421.1"/>
    <property type="molecule type" value="Genomic_DNA"/>
</dbReference>
<reference evidence="2 3" key="2">
    <citation type="submission" date="2019-04" db="EMBL/GenBank/DDBJ databases">
        <title>The genome sequence of big-headed turtle.</title>
        <authorList>
            <person name="Gong S."/>
        </authorList>
    </citation>
    <scope>NUCLEOTIDE SEQUENCE [LARGE SCALE GENOMIC DNA]</scope>
    <source>
        <strain evidence="2">DO16091913</strain>
        <tissue evidence="2">Muscle</tissue>
    </source>
</reference>
<comment type="caution">
    <text evidence="2">The sequence shown here is derived from an EMBL/GenBank/DDBJ whole genome shotgun (WGS) entry which is preliminary data.</text>
</comment>
<feature type="compositionally biased region" description="Polar residues" evidence="1">
    <location>
        <begin position="50"/>
        <end position="85"/>
    </location>
</feature>
<keyword evidence="3" id="KW-1185">Reference proteome</keyword>
<evidence type="ECO:0000313" key="2">
    <source>
        <dbReference type="EMBL" id="TFJ98421.1"/>
    </source>
</evidence>
<dbReference type="AlphaFoldDB" id="A0A4D9DQB3"/>
<proteinExistence type="predicted"/>
<protein>
    <submittedName>
        <fullName evidence="2">Leucine zipper protein 1</fullName>
    </submittedName>
</protein>
<dbReference type="Proteomes" id="UP000297703">
    <property type="component" value="Unassembled WGS sequence"/>
</dbReference>
<evidence type="ECO:0000313" key="3">
    <source>
        <dbReference type="Proteomes" id="UP000297703"/>
    </source>
</evidence>
<organism evidence="2 3">
    <name type="scientific">Platysternon megacephalum</name>
    <name type="common">big-headed turtle</name>
    <dbReference type="NCBI Taxonomy" id="55544"/>
    <lineage>
        <taxon>Eukaryota</taxon>
        <taxon>Metazoa</taxon>
        <taxon>Chordata</taxon>
        <taxon>Craniata</taxon>
        <taxon>Vertebrata</taxon>
        <taxon>Euteleostomi</taxon>
        <taxon>Archelosauria</taxon>
        <taxon>Testudinata</taxon>
        <taxon>Testudines</taxon>
        <taxon>Cryptodira</taxon>
        <taxon>Durocryptodira</taxon>
        <taxon>Testudinoidea</taxon>
        <taxon>Platysternidae</taxon>
        <taxon>Platysternon</taxon>
    </lineage>
</organism>
<accession>A0A4D9DQB3</accession>
<evidence type="ECO:0000256" key="1">
    <source>
        <dbReference type="SAM" id="MobiDB-lite"/>
    </source>
</evidence>
<sequence length="85" mass="9554">MPSVRLDSTMDGETHRGQEESKDFVPSSRRKQYGSSEQLSQAETSEKRPTSQMELQQRPGTSSHSQLGCKTEDQVGQSKCYSKEN</sequence>
<dbReference type="STRING" id="55544.A0A4D9DQB3"/>
<feature type="region of interest" description="Disordered" evidence="1">
    <location>
        <begin position="1"/>
        <end position="85"/>
    </location>
</feature>
<reference evidence="2 3" key="1">
    <citation type="submission" date="2019-04" db="EMBL/GenBank/DDBJ databases">
        <title>Draft genome of the big-headed turtle Platysternon megacephalum.</title>
        <authorList>
            <person name="Gong S."/>
        </authorList>
    </citation>
    <scope>NUCLEOTIDE SEQUENCE [LARGE SCALE GENOMIC DNA]</scope>
    <source>
        <strain evidence="2">DO16091913</strain>
        <tissue evidence="2">Muscle</tissue>
    </source>
</reference>
<feature type="compositionally biased region" description="Basic and acidic residues" evidence="1">
    <location>
        <begin position="12"/>
        <end position="23"/>
    </location>
</feature>
<feature type="compositionally biased region" description="Polar residues" evidence="1">
    <location>
        <begin position="33"/>
        <end position="43"/>
    </location>
</feature>
<name>A0A4D9DQB3_9SAUR</name>